<feature type="compositionally biased region" description="Basic and acidic residues" evidence="1">
    <location>
        <begin position="131"/>
        <end position="150"/>
    </location>
</feature>
<organism evidence="2 3">
    <name type="scientific">Ignelater luminosus</name>
    <name type="common">Cucubano</name>
    <name type="synonym">Pyrophorus luminosus</name>
    <dbReference type="NCBI Taxonomy" id="2038154"/>
    <lineage>
        <taxon>Eukaryota</taxon>
        <taxon>Metazoa</taxon>
        <taxon>Ecdysozoa</taxon>
        <taxon>Arthropoda</taxon>
        <taxon>Hexapoda</taxon>
        <taxon>Insecta</taxon>
        <taxon>Pterygota</taxon>
        <taxon>Neoptera</taxon>
        <taxon>Endopterygota</taxon>
        <taxon>Coleoptera</taxon>
        <taxon>Polyphaga</taxon>
        <taxon>Elateriformia</taxon>
        <taxon>Elateroidea</taxon>
        <taxon>Elateridae</taxon>
        <taxon>Agrypninae</taxon>
        <taxon>Pyrophorini</taxon>
        <taxon>Ignelater</taxon>
    </lineage>
</organism>
<proteinExistence type="predicted"/>
<evidence type="ECO:0000313" key="3">
    <source>
        <dbReference type="Proteomes" id="UP000801492"/>
    </source>
</evidence>
<feature type="region of interest" description="Disordered" evidence="1">
    <location>
        <begin position="769"/>
        <end position="814"/>
    </location>
</feature>
<dbReference type="InterPro" id="IPR021109">
    <property type="entry name" value="Peptidase_aspartic_dom_sf"/>
</dbReference>
<dbReference type="Gene3D" id="2.40.70.10">
    <property type="entry name" value="Acid Proteases"/>
    <property type="match status" value="1"/>
</dbReference>
<sequence>MICSMRSHQQLEVLELARERRATIVNVSSETTQFLDRTFISALKSHYREKLRKLLIILVKSLSGNAYLRSAKGGMAPLPLTTNDQPSTALKNSIASPQVVLGAFSTKTHTPDRRRKLLSLRMLTSSSYKRQLKESIERSDKAQCGRERSHAHGSSLARKEQNRCNVNADTDEDSLSSKSVKASSTPVSIISVPSTNQMYKRIIVDNYDFEALIDTGSHLNLIREYIYQKLHSADLLESTLTFTGFGQHTVNTTGFFAASIKIDDDDFPTIIHVVPRESMTAEEIVRQELLNQANLMIDKDGIKITKRSNDSLLHIQSVEEELNIEKTATSESKDKVKELIENYSPTKMITMKNEPAIPNSVIEFYYKDGKFDRKATVQKFSKLNVLQSRIYRVMDYVDHPSKKLNKQKPGQKKSVTTSALTSKVDRLFLKQPNLTVRAAAEKLKIITRNKKKSDEGTFSEDQMKEAVKQVVEKSKSVRGVAKDTGLSFQTLARYVKKIPRPEGQHEVHSELWKEAVCKTLRLVSRATVFNKRNVNTFFDTLNTAMMRNPSFGDGSRVFNLDETGTGTVLSPKRLVTACNIIRARGHAFPPAMVFPRDYFKEHMLRGAPRSTTGLTNPSGWTNSSLFVLLLDVAVCSPFKAHYNNSVDQWMKDHQGTPMSIYDVSGCFGVAFERAMTPTNILASSRRTGIVPFDPHVFTDTDFLPKLYLMSATAEGSSTNKELKKLDENTDFISPKEFIGHPKAKSRKENPNKTREVVSCILTGTLQKEDLERREKEKKSKKIKKPKLDLNLSSSSSEELKPEMSDYESSGGELCPSPSSPAMDLVISENQNEFCVLFRRRSNKISNSFIYLTVEDESTVMKADITMILSEPVAAAKTKRHGRFITLEINFDKNVL</sequence>
<evidence type="ECO:0008006" key="4">
    <source>
        <dbReference type="Google" id="ProtNLM"/>
    </source>
</evidence>
<feature type="region of interest" description="Disordered" evidence="1">
    <location>
        <begin position="131"/>
        <end position="179"/>
    </location>
</feature>
<protein>
    <recommendedName>
        <fullName evidence="4">Peptidase A2 domain-containing protein</fullName>
    </recommendedName>
</protein>
<name>A0A8K0D215_IGNLU</name>
<evidence type="ECO:0000313" key="2">
    <source>
        <dbReference type="EMBL" id="KAF2895547.1"/>
    </source>
</evidence>
<reference evidence="2" key="1">
    <citation type="submission" date="2019-08" db="EMBL/GenBank/DDBJ databases">
        <title>The genome of the North American firefly Photinus pyralis.</title>
        <authorList>
            <consortium name="Photinus pyralis genome working group"/>
            <person name="Fallon T.R."/>
            <person name="Sander Lower S.E."/>
            <person name="Weng J.-K."/>
        </authorList>
    </citation>
    <scope>NUCLEOTIDE SEQUENCE</scope>
    <source>
        <strain evidence="2">TRF0915ILg1</strain>
        <tissue evidence="2">Whole body</tissue>
    </source>
</reference>
<dbReference type="AlphaFoldDB" id="A0A8K0D215"/>
<dbReference type="Proteomes" id="UP000801492">
    <property type="component" value="Unassembled WGS sequence"/>
</dbReference>
<comment type="caution">
    <text evidence="2">The sequence shown here is derived from an EMBL/GenBank/DDBJ whole genome shotgun (WGS) entry which is preliminary data.</text>
</comment>
<dbReference type="EMBL" id="VTPC01005815">
    <property type="protein sequence ID" value="KAF2895547.1"/>
    <property type="molecule type" value="Genomic_DNA"/>
</dbReference>
<gene>
    <name evidence="2" type="ORF">ILUMI_10628</name>
</gene>
<dbReference type="OrthoDB" id="4327074at2759"/>
<accession>A0A8K0D215</accession>
<keyword evidence="3" id="KW-1185">Reference proteome</keyword>
<dbReference type="CDD" id="cd00303">
    <property type="entry name" value="retropepsin_like"/>
    <property type="match status" value="1"/>
</dbReference>
<evidence type="ECO:0000256" key="1">
    <source>
        <dbReference type="SAM" id="MobiDB-lite"/>
    </source>
</evidence>
<dbReference type="SUPFAM" id="SSF50630">
    <property type="entry name" value="Acid proteases"/>
    <property type="match status" value="1"/>
</dbReference>